<keyword evidence="2" id="KW-0472">Membrane</keyword>
<dbReference type="InterPro" id="IPR050570">
    <property type="entry name" value="Cell_wall_metabolism_enzyme"/>
</dbReference>
<gene>
    <name evidence="4" type="ORF">B4915_00930</name>
</gene>
<evidence type="ECO:0000256" key="1">
    <source>
        <dbReference type="SAM" id="MobiDB-lite"/>
    </source>
</evidence>
<protein>
    <submittedName>
        <fullName evidence="4">Peptidase M23</fullName>
    </submittedName>
</protein>
<dbReference type="CDD" id="cd12797">
    <property type="entry name" value="M23_peptidase"/>
    <property type="match status" value="1"/>
</dbReference>
<dbReference type="InterPro" id="IPR016047">
    <property type="entry name" value="M23ase_b-sheet_dom"/>
</dbReference>
<accession>A0A2S9QSG0</accession>
<dbReference type="OrthoDB" id="5496837at2"/>
<dbReference type="GO" id="GO:0004222">
    <property type="term" value="F:metalloendopeptidase activity"/>
    <property type="evidence" value="ECO:0007669"/>
    <property type="project" value="TreeGrafter"/>
</dbReference>
<feature type="transmembrane region" description="Helical" evidence="2">
    <location>
        <begin position="12"/>
        <end position="32"/>
    </location>
</feature>
<dbReference type="InterPro" id="IPR011055">
    <property type="entry name" value="Dup_hybrid_motif"/>
</dbReference>
<dbReference type="Pfam" id="PF01551">
    <property type="entry name" value="Peptidase_M23"/>
    <property type="match status" value="1"/>
</dbReference>
<keyword evidence="2" id="KW-0812">Transmembrane</keyword>
<feature type="compositionally biased region" description="Basic and acidic residues" evidence="1">
    <location>
        <begin position="210"/>
        <end position="221"/>
    </location>
</feature>
<dbReference type="PANTHER" id="PTHR21666">
    <property type="entry name" value="PEPTIDASE-RELATED"/>
    <property type="match status" value="1"/>
</dbReference>
<proteinExistence type="predicted"/>
<evidence type="ECO:0000313" key="4">
    <source>
        <dbReference type="EMBL" id="PRI12508.1"/>
    </source>
</evidence>
<feature type="region of interest" description="Disordered" evidence="1">
    <location>
        <begin position="203"/>
        <end position="230"/>
    </location>
</feature>
<sequence>MASDSQKKLGPIAILTVPLFIVALVFTVVLTGSTANCGPSGSGSSVSVDPDSVPDINIGGYGHAQLVNAAHIITAGKDLGLNARDQTIGVMTAMGESSLTNIDYGDWETGGVTNPDGSATSSIGLFQQQDGWGTAAERMDPYKSATMFFEAMLRNVPEAERESLAPTIVAHRTQINADPYHYEKYWDTAVQIVEELSGKTTQLGAGGATCKDDTTPGHVGKDGWASPGDGPINDRYGPRAAIPGVIGAGFHTGLDLEAGGCYGPIWAAHDGTVSNVFIDSLGNWFLVVDHGGGVITHYVHMYADGLIAKTGDKVKAGEQIARTGSSGASSGCHLHFEVQIDGEFTDPEPFLAERGITY</sequence>
<name>A0A2S9QSG0_9MICO</name>
<dbReference type="AlphaFoldDB" id="A0A2S9QSG0"/>
<reference evidence="4 5" key="1">
    <citation type="journal article" date="2017" name="New Microbes New Infect">
        <title>Genome sequence of 'Leucobacter massiliensis' sp. nov. isolated from human pharynx after travel to the 2014 Hajj.</title>
        <authorList>
            <person name="Leangapichart T."/>
            <person name="Gautret P."/>
            <person name="Nguyen T.T."/>
            <person name="Armstrong N."/>
            <person name="Rolain J.M."/>
        </authorList>
    </citation>
    <scope>NUCLEOTIDE SEQUENCE [LARGE SCALE GENOMIC DNA]</scope>
    <source>
        <strain evidence="4 5">122RC15</strain>
    </source>
</reference>
<organism evidence="4 5">
    <name type="scientific">Leucobacter massiliensis</name>
    <dbReference type="NCBI Taxonomy" id="1686285"/>
    <lineage>
        <taxon>Bacteria</taxon>
        <taxon>Bacillati</taxon>
        <taxon>Actinomycetota</taxon>
        <taxon>Actinomycetes</taxon>
        <taxon>Micrococcales</taxon>
        <taxon>Microbacteriaceae</taxon>
        <taxon>Leucobacter</taxon>
    </lineage>
</organism>
<dbReference type="SUPFAM" id="SSF51261">
    <property type="entry name" value="Duplicated hybrid motif"/>
    <property type="match status" value="1"/>
</dbReference>
<keyword evidence="5" id="KW-1185">Reference proteome</keyword>
<dbReference type="Gene3D" id="2.70.70.10">
    <property type="entry name" value="Glucose Permease (Domain IIA)"/>
    <property type="match status" value="1"/>
</dbReference>
<dbReference type="EMBL" id="MWZD01000011">
    <property type="protein sequence ID" value="PRI12508.1"/>
    <property type="molecule type" value="Genomic_DNA"/>
</dbReference>
<evidence type="ECO:0000256" key="2">
    <source>
        <dbReference type="SAM" id="Phobius"/>
    </source>
</evidence>
<dbReference type="Proteomes" id="UP000238650">
    <property type="component" value="Unassembled WGS sequence"/>
</dbReference>
<feature type="domain" description="M23ase beta-sheet core" evidence="3">
    <location>
        <begin position="250"/>
        <end position="347"/>
    </location>
</feature>
<evidence type="ECO:0000259" key="3">
    <source>
        <dbReference type="Pfam" id="PF01551"/>
    </source>
</evidence>
<evidence type="ECO:0000313" key="5">
    <source>
        <dbReference type="Proteomes" id="UP000238650"/>
    </source>
</evidence>
<comment type="caution">
    <text evidence="4">The sequence shown here is derived from an EMBL/GenBank/DDBJ whole genome shotgun (WGS) entry which is preliminary data.</text>
</comment>
<dbReference type="PANTHER" id="PTHR21666:SF270">
    <property type="entry name" value="MUREIN HYDROLASE ACTIVATOR ENVC"/>
    <property type="match status" value="1"/>
</dbReference>
<dbReference type="RefSeq" id="WP_105803985.1">
    <property type="nucleotide sequence ID" value="NZ_MWZD01000011.1"/>
</dbReference>
<keyword evidence="2" id="KW-1133">Transmembrane helix</keyword>